<dbReference type="SUPFAM" id="SSF53300">
    <property type="entry name" value="vWA-like"/>
    <property type="match status" value="1"/>
</dbReference>
<feature type="domain" description="VWFA" evidence="2">
    <location>
        <begin position="36"/>
        <end position="157"/>
    </location>
</feature>
<dbReference type="Gene3D" id="3.40.50.410">
    <property type="entry name" value="von Willebrand factor, type A domain"/>
    <property type="match status" value="1"/>
</dbReference>
<dbReference type="PROSITE" id="PS50041">
    <property type="entry name" value="C_TYPE_LECTIN_2"/>
    <property type="match status" value="1"/>
</dbReference>
<dbReference type="InterPro" id="IPR016187">
    <property type="entry name" value="CTDL_fold"/>
</dbReference>
<dbReference type="AlphaFoldDB" id="A0A914EKF4"/>
<dbReference type="Proteomes" id="UP000887540">
    <property type="component" value="Unplaced"/>
</dbReference>
<protein>
    <submittedName>
        <fullName evidence="4">VWFA domain-containing protein</fullName>
    </submittedName>
</protein>
<dbReference type="Gene3D" id="3.10.100.10">
    <property type="entry name" value="Mannose-Binding Protein A, subunit A"/>
    <property type="match status" value="1"/>
</dbReference>
<dbReference type="Pfam" id="PF00092">
    <property type="entry name" value="VWA"/>
    <property type="match status" value="1"/>
</dbReference>
<dbReference type="InterPro" id="IPR036465">
    <property type="entry name" value="vWFA_dom_sf"/>
</dbReference>
<reference evidence="4" key="1">
    <citation type="submission" date="2022-11" db="UniProtKB">
        <authorList>
            <consortium name="WormBaseParasite"/>
        </authorList>
    </citation>
    <scope>IDENTIFICATION</scope>
</reference>
<name>A0A914EKF4_9BILA</name>
<evidence type="ECO:0000313" key="3">
    <source>
        <dbReference type="Proteomes" id="UP000887540"/>
    </source>
</evidence>
<accession>A0A914EKF4</accession>
<keyword evidence="3" id="KW-1185">Reference proteome</keyword>
<dbReference type="SUPFAM" id="SSF56436">
    <property type="entry name" value="C-type lectin-like"/>
    <property type="match status" value="1"/>
</dbReference>
<proteinExistence type="predicted"/>
<organism evidence="3 4">
    <name type="scientific">Acrobeloides nanus</name>
    <dbReference type="NCBI Taxonomy" id="290746"/>
    <lineage>
        <taxon>Eukaryota</taxon>
        <taxon>Metazoa</taxon>
        <taxon>Ecdysozoa</taxon>
        <taxon>Nematoda</taxon>
        <taxon>Chromadorea</taxon>
        <taxon>Rhabditida</taxon>
        <taxon>Tylenchina</taxon>
        <taxon>Cephalobomorpha</taxon>
        <taxon>Cephaloboidea</taxon>
        <taxon>Cephalobidae</taxon>
        <taxon>Acrobeloides</taxon>
    </lineage>
</organism>
<dbReference type="InterPro" id="IPR001304">
    <property type="entry name" value="C-type_lectin-like"/>
</dbReference>
<feature type="domain" description="C-type lectin" evidence="1">
    <location>
        <begin position="251"/>
        <end position="368"/>
    </location>
</feature>
<evidence type="ECO:0000259" key="1">
    <source>
        <dbReference type="PROSITE" id="PS50041"/>
    </source>
</evidence>
<sequence>MVITCCSSSPSFSNKYSAQDVPGTLCSSNVTNAYVDIYLIFDLSSNTDANKLRQITLSLASELSQLQIAQYNDQGQVWHRSRVSIITYASTSNAVGNITTYNSLSDVTSALLSLKVSNDSSTNGLNAALQLAYIMNQMTLSNIGWHRNPLYIIFSSSINGMDTALITKYTNFNACWFNFKSCAGSLSTVNMNPKDSALTSFLSSFMTPSMNFSATDPNLYKNLEWAISQANCECGTYQNFAFDTTTQRWTLYADCYDFTYNFDESDPIRPGSTADSTCASLGREAAAYTFAMQNTPRINWFNYIALQGPDNFVPSSYIGLHRNSQNSWMWYDYDGSEFPLGNYQPWANGFNASSPGNCVLAVNNGTWQAPLYWQPASCLLTNTAYNYTFPPPHSKNVTNYMSVNCQSFACDADLAYNCGWSFMDALPNNSSQQVKTKTQEFQLHHIKTIQTNGKSFIYGRDIHKNEPMPKLFQPMEIKL</sequence>
<evidence type="ECO:0000313" key="4">
    <source>
        <dbReference type="WBParaSite" id="ACRNAN_scaffold90.g18612.t1"/>
    </source>
</evidence>
<dbReference type="PROSITE" id="PS50234">
    <property type="entry name" value="VWFA"/>
    <property type="match status" value="1"/>
</dbReference>
<evidence type="ECO:0000259" key="2">
    <source>
        <dbReference type="PROSITE" id="PS50234"/>
    </source>
</evidence>
<dbReference type="InterPro" id="IPR016186">
    <property type="entry name" value="C-type_lectin-like/link_sf"/>
</dbReference>
<dbReference type="InterPro" id="IPR002035">
    <property type="entry name" value="VWF_A"/>
</dbReference>
<dbReference type="WBParaSite" id="ACRNAN_scaffold90.g18612.t1">
    <property type="protein sequence ID" value="ACRNAN_scaffold90.g18612.t1"/>
    <property type="gene ID" value="ACRNAN_scaffold90.g18612"/>
</dbReference>